<feature type="zinc finger region" description="C3H1-type" evidence="5">
    <location>
        <begin position="14"/>
        <end position="41"/>
    </location>
</feature>
<protein>
    <recommendedName>
        <fullName evidence="7">C3H1-type domain-containing protein</fullName>
    </recommendedName>
</protein>
<dbReference type="Pfam" id="PF00642">
    <property type="entry name" value="zf-CCCH"/>
    <property type="match status" value="1"/>
</dbReference>
<accession>A0A813JMH4</accession>
<dbReference type="AlphaFoldDB" id="A0A813JMH4"/>
<dbReference type="EMBL" id="CAJNNV010001207">
    <property type="protein sequence ID" value="CAE8584501.1"/>
    <property type="molecule type" value="Genomic_DNA"/>
</dbReference>
<dbReference type="InterPro" id="IPR045877">
    <property type="entry name" value="ZFP36-like"/>
</dbReference>
<evidence type="ECO:0000313" key="8">
    <source>
        <dbReference type="EMBL" id="CAE8584501.1"/>
    </source>
</evidence>
<dbReference type="PANTHER" id="PTHR12547:SF18">
    <property type="entry name" value="PROTEIN TIS11"/>
    <property type="match status" value="1"/>
</dbReference>
<proteinExistence type="predicted"/>
<evidence type="ECO:0000259" key="7">
    <source>
        <dbReference type="PROSITE" id="PS50103"/>
    </source>
</evidence>
<dbReference type="InterPro" id="IPR036855">
    <property type="entry name" value="Znf_CCCH_sf"/>
</dbReference>
<keyword evidence="1 5" id="KW-0479">Metal-binding</keyword>
<reference evidence="9" key="1">
    <citation type="submission" date="2021-02" db="EMBL/GenBank/DDBJ databases">
        <authorList>
            <person name="Dougan E. K."/>
            <person name="Rhodes N."/>
            <person name="Thang M."/>
            <person name="Chan C."/>
        </authorList>
    </citation>
    <scope>NUCLEOTIDE SEQUENCE</scope>
</reference>
<keyword evidence="4 5" id="KW-0862">Zinc</keyword>
<feature type="zinc finger region" description="C3H1-type" evidence="5">
    <location>
        <begin position="49"/>
        <end position="77"/>
    </location>
</feature>
<dbReference type="Gene3D" id="3.30.1370.210">
    <property type="match status" value="1"/>
</dbReference>
<dbReference type="Proteomes" id="UP000654075">
    <property type="component" value="Unassembled WGS sequence"/>
</dbReference>
<feature type="domain" description="C3H1-type" evidence="7">
    <location>
        <begin position="14"/>
        <end position="41"/>
    </location>
</feature>
<comment type="caution">
    <text evidence="9">The sequence shown here is derived from an EMBL/GenBank/DDBJ whole genome shotgun (WGS) entry which is preliminary data.</text>
</comment>
<keyword evidence="2" id="KW-0677">Repeat</keyword>
<dbReference type="PROSITE" id="PS50103">
    <property type="entry name" value="ZF_C3H1"/>
    <property type="match status" value="2"/>
</dbReference>
<sequence length="275" mass="29789">MQNAKRQPESAAPLRHTTACFYFARGGCDRGTSCTYAHSASDLRPKPDLSRTSLCRTFMQVGLCTAGEECMYAHGRAELRRPREKQTAASRTISGNQPAEHQDMSVPNRQPVTVKESGRRSYDDNAGNMGPRASSWSTVCGSNVEPSELVGNATGSEASGSCSAGWDVDGTEFETAHGNHLGLLPPLLVHRGFGCTFKTVKNTFLHFEERVGAAMIPNGRMAKSCSVPQQHHPELEATGTTAAMWLNIATPGSADDLPHVGFPSISWSQTWLDHR</sequence>
<dbReference type="OrthoDB" id="410307at2759"/>
<gene>
    <name evidence="8" type="ORF">PGLA1383_LOCUS3432</name>
    <name evidence="9" type="ORF">PGLA2088_LOCUS21853</name>
</gene>
<evidence type="ECO:0000256" key="6">
    <source>
        <dbReference type="SAM" id="MobiDB-lite"/>
    </source>
</evidence>
<feature type="region of interest" description="Disordered" evidence="6">
    <location>
        <begin position="80"/>
        <end position="128"/>
    </location>
</feature>
<evidence type="ECO:0000256" key="1">
    <source>
        <dbReference type="ARBA" id="ARBA00022723"/>
    </source>
</evidence>
<evidence type="ECO:0000313" key="10">
    <source>
        <dbReference type="Proteomes" id="UP000626109"/>
    </source>
</evidence>
<evidence type="ECO:0000256" key="3">
    <source>
        <dbReference type="ARBA" id="ARBA00022771"/>
    </source>
</evidence>
<evidence type="ECO:0000313" key="11">
    <source>
        <dbReference type="Proteomes" id="UP000654075"/>
    </source>
</evidence>
<dbReference type="SMART" id="SM00356">
    <property type="entry name" value="ZnF_C3H1"/>
    <property type="match status" value="2"/>
</dbReference>
<evidence type="ECO:0000256" key="5">
    <source>
        <dbReference type="PROSITE-ProRule" id="PRU00723"/>
    </source>
</evidence>
<dbReference type="Proteomes" id="UP000626109">
    <property type="component" value="Unassembled WGS sequence"/>
</dbReference>
<evidence type="ECO:0000256" key="2">
    <source>
        <dbReference type="ARBA" id="ARBA00022737"/>
    </source>
</evidence>
<dbReference type="GO" id="GO:0003729">
    <property type="term" value="F:mRNA binding"/>
    <property type="evidence" value="ECO:0007669"/>
    <property type="project" value="InterPro"/>
</dbReference>
<keyword evidence="3 5" id="KW-0863">Zinc-finger</keyword>
<keyword evidence="11" id="KW-1185">Reference proteome</keyword>
<dbReference type="GO" id="GO:0008270">
    <property type="term" value="F:zinc ion binding"/>
    <property type="evidence" value="ECO:0007669"/>
    <property type="project" value="UniProtKB-KW"/>
</dbReference>
<organism evidence="9 10">
    <name type="scientific">Polarella glacialis</name>
    <name type="common">Dinoflagellate</name>
    <dbReference type="NCBI Taxonomy" id="89957"/>
    <lineage>
        <taxon>Eukaryota</taxon>
        <taxon>Sar</taxon>
        <taxon>Alveolata</taxon>
        <taxon>Dinophyceae</taxon>
        <taxon>Suessiales</taxon>
        <taxon>Suessiaceae</taxon>
        <taxon>Polarella</taxon>
    </lineage>
</organism>
<name>A0A813JMH4_POLGL</name>
<evidence type="ECO:0000313" key="9">
    <source>
        <dbReference type="EMBL" id="CAE8680336.1"/>
    </source>
</evidence>
<dbReference type="PANTHER" id="PTHR12547">
    <property type="entry name" value="CCCH ZINC FINGER/TIS11-RELATED"/>
    <property type="match status" value="1"/>
</dbReference>
<evidence type="ECO:0000256" key="4">
    <source>
        <dbReference type="ARBA" id="ARBA00022833"/>
    </source>
</evidence>
<dbReference type="EMBL" id="CAJNNW010025843">
    <property type="protein sequence ID" value="CAE8680336.1"/>
    <property type="molecule type" value="Genomic_DNA"/>
</dbReference>
<feature type="compositionally biased region" description="Polar residues" evidence="6">
    <location>
        <begin position="87"/>
        <end position="111"/>
    </location>
</feature>
<feature type="domain" description="C3H1-type" evidence="7">
    <location>
        <begin position="49"/>
        <end position="77"/>
    </location>
</feature>
<dbReference type="InterPro" id="IPR000571">
    <property type="entry name" value="Znf_CCCH"/>
</dbReference>
<dbReference type="SUPFAM" id="SSF90229">
    <property type="entry name" value="CCCH zinc finger"/>
    <property type="match status" value="2"/>
</dbReference>